<dbReference type="PANTHER" id="PTHR44688">
    <property type="entry name" value="DNA-BINDING TRANSCRIPTIONAL ACTIVATOR DEVR_DOSR"/>
    <property type="match status" value="1"/>
</dbReference>
<name>A0A840MRY4_9PROT</name>
<keyword evidence="1 6" id="KW-0597">Phosphoprotein</keyword>
<dbReference type="SMART" id="SM00421">
    <property type="entry name" value="HTH_LUXR"/>
    <property type="match status" value="1"/>
</dbReference>
<dbReference type="PROSITE" id="PS50110">
    <property type="entry name" value="RESPONSE_REGULATORY"/>
    <property type="match status" value="1"/>
</dbReference>
<dbReference type="Gene3D" id="3.40.50.2300">
    <property type="match status" value="1"/>
</dbReference>
<organism evidence="9 10">
    <name type="scientific">Chitinivorax tropicus</name>
    <dbReference type="NCBI Taxonomy" id="714531"/>
    <lineage>
        <taxon>Bacteria</taxon>
        <taxon>Pseudomonadati</taxon>
        <taxon>Pseudomonadota</taxon>
        <taxon>Betaproteobacteria</taxon>
        <taxon>Chitinivorax</taxon>
    </lineage>
</organism>
<feature type="domain" description="HTH luxR-type" evidence="7">
    <location>
        <begin position="135"/>
        <end position="200"/>
    </location>
</feature>
<dbReference type="PRINTS" id="PR00038">
    <property type="entry name" value="HTHLUXR"/>
</dbReference>
<dbReference type="Proteomes" id="UP000575898">
    <property type="component" value="Unassembled WGS sequence"/>
</dbReference>
<dbReference type="Pfam" id="PF00196">
    <property type="entry name" value="GerE"/>
    <property type="match status" value="1"/>
</dbReference>
<feature type="domain" description="Response regulatory" evidence="8">
    <location>
        <begin position="5"/>
        <end position="119"/>
    </location>
</feature>
<keyword evidence="4" id="KW-0238">DNA-binding</keyword>
<dbReference type="InterPro" id="IPR001789">
    <property type="entry name" value="Sig_transdc_resp-reg_receiver"/>
</dbReference>
<evidence type="ECO:0000313" key="10">
    <source>
        <dbReference type="Proteomes" id="UP000575898"/>
    </source>
</evidence>
<dbReference type="SMART" id="SM00448">
    <property type="entry name" value="REC"/>
    <property type="match status" value="1"/>
</dbReference>
<evidence type="ECO:0000256" key="2">
    <source>
        <dbReference type="ARBA" id="ARBA00023012"/>
    </source>
</evidence>
<feature type="modified residue" description="4-aspartylphosphate" evidence="6">
    <location>
        <position position="54"/>
    </location>
</feature>
<dbReference type="GO" id="GO:0000160">
    <property type="term" value="P:phosphorelay signal transduction system"/>
    <property type="evidence" value="ECO:0007669"/>
    <property type="project" value="UniProtKB-KW"/>
</dbReference>
<dbReference type="FunFam" id="3.40.50.2300:FF:000018">
    <property type="entry name" value="DNA-binding transcriptional regulator NtrC"/>
    <property type="match status" value="1"/>
</dbReference>
<dbReference type="Pfam" id="PF00072">
    <property type="entry name" value="Response_reg"/>
    <property type="match status" value="1"/>
</dbReference>
<dbReference type="CDD" id="cd06170">
    <property type="entry name" value="LuxR_C_like"/>
    <property type="match status" value="1"/>
</dbReference>
<dbReference type="AlphaFoldDB" id="A0A840MRY4"/>
<dbReference type="InterPro" id="IPR000792">
    <property type="entry name" value="Tscrpt_reg_LuxR_C"/>
</dbReference>
<evidence type="ECO:0000256" key="1">
    <source>
        <dbReference type="ARBA" id="ARBA00022553"/>
    </source>
</evidence>
<keyword evidence="3" id="KW-0805">Transcription regulation</keyword>
<accession>A0A840MRY4</accession>
<proteinExistence type="predicted"/>
<keyword evidence="5" id="KW-0804">Transcription</keyword>
<dbReference type="RefSeq" id="WP_184040541.1">
    <property type="nucleotide sequence ID" value="NZ_JACHHY010000017.1"/>
</dbReference>
<evidence type="ECO:0000256" key="3">
    <source>
        <dbReference type="ARBA" id="ARBA00023015"/>
    </source>
</evidence>
<dbReference type="PANTHER" id="PTHR44688:SF16">
    <property type="entry name" value="DNA-BINDING TRANSCRIPTIONAL ACTIVATOR DEVR_DOSR"/>
    <property type="match status" value="1"/>
</dbReference>
<evidence type="ECO:0000259" key="8">
    <source>
        <dbReference type="PROSITE" id="PS50110"/>
    </source>
</evidence>
<dbReference type="InterPro" id="IPR016032">
    <property type="entry name" value="Sig_transdc_resp-reg_C-effctor"/>
</dbReference>
<keyword evidence="2" id="KW-0902">Two-component regulatory system</keyword>
<evidence type="ECO:0000256" key="6">
    <source>
        <dbReference type="PROSITE-ProRule" id="PRU00169"/>
    </source>
</evidence>
<dbReference type="SUPFAM" id="SSF46894">
    <property type="entry name" value="C-terminal effector domain of the bipartite response regulators"/>
    <property type="match status" value="1"/>
</dbReference>
<dbReference type="CDD" id="cd17537">
    <property type="entry name" value="REC_FixJ"/>
    <property type="match status" value="1"/>
</dbReference>
<reference evidence="9 10" key="1">
    <citation type="submission" date="2020-08" db="EMBL/GenBank/DDBJ databases">
        <title>Genomic Encyclopedia of Type Strains, Phase IV (KMG-IV): sequencing the most valuable type-strain genomes for metagenomic binning, comparative biology and taxonomic classification.</title>
        <authorList>
            <person name="Goeker M."/>
        </authorList>
    </citation>
    <scope>NUCLEOTIDE SEQUENCE [LARGE SCALE GENOMIC DNA]</scope>
    <source>
        <strain evidence="9 10">DSM 27165</strain>
    </source>
</reference>
<dbReference type="Gene3D" id="1.10.10.10">
    <property type="entry name" value="Winged helix-like DNA-binding domain superfamily/Winged helix DNA-binding domain"/>
    <property type="match status" value="1"/>
</dbReference>
<dbReference type="PROSITE" id="PS50043">
    <property type="entry name" value="HTH_LUXR_2"/>
    <property type="match status" value="1"/>
</dbReference>
<gene>
    <name evidence="9" type="ORF">HNQ59_002834</name>
</gene>
<dbReference type="InterPro" id="IPR011006">
    <property type="entry name" value="CheY-like_superfamily"/>
</dbReference>
<dbReference type="GO" id="GO:0006355">
    <property type="term" value="P:regulation of DNA-templated transcription"/>
    <property type="evidence" value="ECO:0007669"/>
    <property type="project" value="InterPro"/>
</dbReference>
<evidence type="ECO:0000256" key="5">
    <source>
        <dbReference type="ARBA" id="ARBA00023163"/>
    </source>
</evidence>
<dbReference type="GO" id="GO:0003677">
    <property type="term" value="F:DNA binding"/>
    <property type="evidence" value="ECO:0007669"/>
    <property type="project" value="UniProtKB-KW"/>
</dbReference>
<evidence type="ECO:0000259" key="7">
    <source>
        <dbReference type="PROSITE" id="PS50043"/>
    </source>
</evidence>
<protein>
    <submittedName>
        <fullName evidence="9">FixJ family two-component response regulator</fullName>
    </submittedName>
</protein>
<evidence type="ECO:0000256" key="4">
    <source>
        <dbReference type="ARBA" id="ARBA00023125"/>
    </source>
</evidence>
<comment type="caution">
    <text evidence="9">The sequence shown here is derived from an EMBL/GenBank/DDBJ whole genome shotgun (WGS) entry which is preliminary data.</text>
</comment>
<dbReference type="InterPro" id="IPR036388">
    <property type="entry name" value="WH-like_DNA-bd_sf"/>
</dbReference>
<dbReference type="SUPFAM" id="SSF52172">
    <property type="entry name" value="CheY-like"/>
    <property type="match status" value="1"/>
</dbReference>
<evidence type="ECO:0000313" key="9">
    <source>
        <dbReference type="EMBL" id="MBB5019532.1"/>
    </source>
</evidence>
<sequence length="203" mass="22413">MDQATVFVVDDDEAMRDSLTWLLESKGLKVACYASGEDFIAAYNPAIHGCLVVDVRMPGMSGPELHEKLKELNYDIPVIFITGHGDVPMAVRAVKRGAVDFLEKPFNDRDLLNTIEQSIEQDQTNRAKKAQNSQAANRLASLTAREREVMDLVCAGKLNKIIADELGISIKTVEAHRAKVMEKVGVHSVAELVQIVMASKHQQ</sequence>
<dbReference type="EMBL" id="JACHHY010000017">
    <property type="protein sequence ID" value="MBB5019532.1"/>
    <property type="molecule type" value="Genomic_DNA"/>
</dbReference>
<keyword evidence="10" id="KW-1185">Reference proteome</keyword>